<reference evidence="1 2" key="1">
    <citation type="journal article" date="2019" name="Appl. Environ. Microbiol.">
        <title>Co-occurrence of broad and narrow host-range viruses infecting the toxic bloom-forming cyanobacterium Microcystis aeruginosa.</title>
        <authorList>
            <person name="Morimoto D."/>
            <person name="Tominaga K."/>
            <person name="Nishimura Y."/>
            <person name="Yoshida N."/>
            <person name="Kimura S."/>
            <person name="Sako Y."/>
            <person name="Yoshida T."/>
        </authorList>
    </citation>
    <scope>NUCLEOTIDE SEQUENCE [LARGE SCALE GENOMIC DNA]</scope>
    <source>
        <strain evidence="1 2">11-30S32</strain>
    </source>
</reference>
<sequence>CYNSHGTPENKSDYWEAATAGTVEVEVNQGII</sequence>
<evidence type="ECO:0000313" key="1">
    <source>
        <dbReference type="EMBL" id="GCA93947.1"/>
    </source>
</evidence>
<dbReference type="Proteomes" id="UP000321223">
    <property type="component" value="Unassembled WGS sequence"/>
</dbReference>
<name>A0A510PJE3_MICAE</name>
<protein>
    <submittedName>
        <fullName evidence="1">Uncharacterized protein</fullName>
    </submittedName>
</protein>
<accession>A0A510PJE3</accession>
<dbReference type="AlphaFoldDB" id="A0A510PJE3"/>
<dbReference type="EMBL" id="BHVU01000151">
    <property type="protein sequence ID" value="GCA93947.1"/>
    <property type="molecule type" value="Genomic_DNA"/>
</dbReference>
<organism evidence="1 2">
    <name type="scientific">Microcystis aeruginosa 11-30S32</name>
    <dbReference type="NCBI Taxonomy" id="2358142"/>
    <lineage>
        <taxon>Bacteria</taxon>
        <taxon>Bacillati</taxon>
        <taxon>Cyanobacteriota</taxon>
        <taxon>Cyanophyceae</taxon>
        <taxon>Oscillatoriophycideae</taxon>
        <taxon>Chroococcales</taxon>
        <taxon>Microcystaceae</taxon>
        <taxon>Microcystis</taxon>
    </lineage>
</organism>
<proteinExistence type="predicted"/>
<gene>
    <name evidence="1" type="ORF">MAE30S32_25990</name>
</gene>
<evidence type="ECO:0000313" key="2">
    <source>
        <dbReference type="Proteomes" id="UP000321223"/>
    </source>
</evidence>
<feature type="non-terminal residue" evidence="1">
    <location>
        <position position="1"/>
    </location>
</feature>
<comment type="caution">
    <text evidence="1">The sequence shown here is derived from an EMBL/GenBank/DDBJ whole genome shotgun (WGS) entry which is preliminary data.</text>
</comment>